<feature type="compositionally biased region" description="Low complexity" evidence="2">
    <location>
        <begin position="1137"/>
        <end position="1148"/>
    </location>
</feature>
<keyword evidence="3" id="KW-0347">Helicase</keyword>
<dbReference type="EMBL" id="UPSH01000001">
    <property type="protein sequence ID" value="VBB17775.1"/>
    <property type="molecule type" value="Genomic_DNA"/>
</dbReference>
<reference evidence="3 4" key="1">
    <citation type="submission" date="2018-10" db="EMBL/GenBank/DDBJ databases">
        <authorList>
            <consortium name="IHU Genomes"/>
        </authorList>
    </citation>
    <scope>NUCLEOTIDE SEQUENCE [LARGE SCALE GENOMIC DNA]</scope>
    <source>
        <strain evidence="3 4">A1</strain>
    </source>
</reference>
<sequence>VASRISTQSFQDFQTNSQTFKPDSQATKQNSMDFEEKHEQTDSHTEEPRGSTHDDESRATNFGSQSVEEGATREMWNRIEIRMPPQQMTVIASLKQMADAVNKGHGDSNVSVENAPKRVLGEKFYMDIRPDLVASKLVKPAPKKKVEEVVDEKVDDGKKPKKEKKIKEPVVKKADKIRADNAASSIKKEIASVTSSFSFDNLQPNLAFNSHFIEVVGLGFVYMARFMLSKADHFKKEKNVKQVWSMMVSMQRFIQACANYVGVDPVNPSAKMPISQSFIDDMNACYNDIDAVFYFDGVVVCRRAPELLVYAPLDQYVRATAIKPRDHQFEIVKKVCDNMKNGFFIVYNAMINSGKTTAVVPLTDVAKQHGKKLMCVCNLETVREQMCNMLYNANANFAIGYIRHDGAVKLSQTWSKKGERVDAIVCDPVTAKKLLSDPKEIASHGPADQYIIFHDEPTVYADIANSAPLRKNVLVQMNPPPYFIYSSATAPTVEELDVIIAPLRSKCPTLYVGTVYSPTVQVGCEVRTEDGELVVPYIGCKTAEDIHSTIKKIRETPFLGRMLTTEVALHLWAELNKIGVANVPDIPVLFRKVSNMKADTVREVVIEMLILLAKLPSAQIEQICSSKLLELKSEKKSPAPKVEEDVGFAWEEDEEEKTPDAKESLRKVDYKTLGTSHIWRGMTLYVATDPYRSALEMFRPLIDALHEERVRSASHMIGIYDRDYSEWETAKEKALKNMEVSEQEKALKEREIDDMVPSLKFPAWGQIGTLDHCKRFVPKKYHSQVLDTRPSNSGEAIIGRKIEISKGQSFRFVDGTKVDDDVLLLLFCGVGIYAPSNPALDQPYNDVVLEYANAGKLAYVIADNSITFGTNQPYGRVMISDDFSSRHSVYTLFQLMGRAGRVGKFPRAEAVVSDEAGRLLIDFTIHPEKYNIEVRNITNMIHQIETEQKEAIEAQIRRMEQEVLASTAKASISAVSSAKFEFIPASTPVPTSPPTSSDSTPVKSSASSPSKSPSKAKEVVSESWEDFEEDEIVPVKLDSKTVPLVPLCDVVSRPKATQTAQSASVKSIPKESKVESKTEIRTPVKPASEPVAKSEPALSWRTAKRDDRRNDDRQEEARPAPVESADKKKYVPPALRQSQSSGFGSSSGARAETGDWRSGGSNPRDARGPSSSGFPASRSDSRSDPRSDSWRSGARRDDSRGGNGGSSGYSGGQSSSQNNRSWRS</sequence>
<organism evidence="3 4">
    <name type="scientific">Yasminevirus sp. GU-2018</name>
    <dbReference type="NCBI Taxonomy" id="2420051"/>
    <lineage>
        <taxon>Viruses</taxon>
        <taxon>Varidnaviria</taxon>
        <taxon>Bamfordvirae</taxon>
        <taxon>Nucleocytoviricota</taxon>
        <taxon>Megaviricetes</taxon>
        <taxon>Imitervirales</taxon>
        <taxon>Mimiviridae</taxon>
        <taxon>Klosneuvirinae</taxon>
        <taxon>Yasminevirus</taxon>
        <taxon>Yasminevirus saudimassiliense</taxon>
    </lineage>
</organism>
<feature type="compositionally biased region" description="Low complexity" evidence="2">
    <location>
        <begin position="985"/>
        <end position="1013"/>
    </location>
</feature>
<feature type="region of interest" description="Disordered" evidence="2">
    <location>
        <begin position="1054"/>
        <end position="1224"/>
    </location>
</feature>
<dbReference type="InterPro" id="IPR027417">
    <property type="entry name" value="P-loop_NTPase"/>
</dbReference>
<keyword evidence="3" id="KW-0547">Nucleotide-binding</keyword>
<feature type="compositionally biased region" description="Basic and acidic residues" evidence="2">
    <location>
        <begin position="34"/>
        <end position="58"/>
    </location>
</feature>
<feature type="compositionally biased region" description="Gly residues" evidence="2">
    <location>
        <begin position="1201"/>
        <end position="1211"/>
    </location>
</feature>
<feature type="compositionally biased region" description="Basic and acidic residues" evidence="2">
    <location>
        <begin position="1103"/>
        <end position="1129"/>
    </location>
</feature>
<feature type="region of interest" description="Disordered" evidence="2">
    <location>
        <begin position="985"/>
        <end position="1024"/>
    </location>
</feature>
<keyword evidence="4" id="KW-1185">Reference proteome</keyword>
<feature type="region of interest" description="Disordered" evidence="2">
    <location>
        <begin position="1"/>
        <end position="72"/>
    </location>
</feature>
<name>A0A5K0U7M7_9VIRU</name>
<evidence type="ECO:0000313" key="3">
    <source>
        <dbReference type="EMBL" id="VBB17775.1"/>
    </source>
</evidence>
<gene>
    <name evidence="3" type="ORF">YASMINEVIRUS_238</name>
</gene>
<dbReference type="Proteomes" id="UP000594342">
    <property type="component" value="Unassembled WGS sequence"/>
</dbReference>
<feature type="coiled-coil region" evidence="1">
    <location>
        <begin position="724"/>
        <end position="751"/>
    </location>
</feature>
<evidence type="ECO:0000256" key="2">
    <source>
        <dbReference type="SAM" id="MobiDB-lite"/>
    </source>
</evidence>
<keyword evidence="3" id="KW-0378">Hydrolase</keyword>
<feature type="coiled-coil region" evidence="1">
    <location>
        <begin position="942"/>
        <end position="969"/>
    </location>
</feature>
<feature type="compositionally biased region" description="Low complexity" evidence="2">
    <location>
        <begin position="1212"/>
        <end position="1224"/>
    </location>
</feature>
<feature type="compositionally biased region" description="Polar residues" evidence="2">
    <location>
        <begin position="1"/>
        <end position="32"/>
    </location>
</feature>
<accession>A0A5K0U7M7</accession>
<dbReference type="Gene3D" id="3.40.50.300">
    <property type="entry name" value="P-loop containing nucleotide triphosphate hydrolases"/>
    <property type="match status" value="2"/>
</dbReference>
<keyword evidence="1" id="KW-0175">Coiled coil</keyword>
<dbReference type="SUPFAM" id="SSF52540">
    <property type="entry name" value="P-loop containing nucleoside triphosphate hydrolases"/>
    <property type="match status" value="2"/>
</dbReference>
<feature type="non-terminal residue" evidence="3">
    <location>
        <position position="1"/>
    </location>
</feature>
<evidence type="ECO:0000313" key="4">
    <source>
        <dbReference type="Proteomes" id="UP000594342"/>
    </source>
</evidence>
<protein>
    <submittedName>
        <fullName evidence="3">DEAD-like helicases family protein</fullName>
    </submittedName>
</protein>
<feature type="compositionally biased region" description="Basic and acidic residues" evidence="2">
    <location>
        <begin position="1179"/>
        <end position="1200"/>
    </location>
</feature>
<proteinExistence type="predicted"/>
<keyword evidence="3" id="KW-0067">ATP-binding</keyword>
<evidence type="ECO:0000256" key="1">
    <source>
        <dbReference type="SAM" id="Coils"/>
    </source>
</evidence>
<feature type="compositionally biased region" description="Basic and acidic residues" evidence="2">
    <location>
        <begin position="1068"/>
        <end position="1082"/>
    </location>
</feature>
<comment type="caution">
    <text evidence="3">The sequence shown here is derived from an EMBL/GenBank/DDBJ whole genome shotgun (WGS) entry which is preliminary data.</text>
</comment>
<feature type="compositionally biased region" description="Polar residues" evidence="2">
    <location>
        <begin position="1055"/>
        <end position="1065"/>
    </location>
</feature>
<dbReference type="GO" id="GO:0004386">
    <property type="term" value="F:helicase activity"/>
    <property type="evidence" value="ECO:0007669"/>
    <property type="project" value="UniProtKB-KW"/>
</dbReference>